<evidence type="ECO:0000313" key="2">
    <source>
        <dbReference type="EMBL" id="TFB83937.1"/>
    </source>
</evidence>
<dbReference type="Pfam" id="PF22677">
    <property type="entry name" value="Ble-like_N"/>
    <property type="match status" value="1"/>
</dbReference>
<dbReference type="InterPro" id="IPR053863">
    <property type="entry name" value="Glyoxy/Ble-like_N"/>
</dbReference>
<feature type="domain" description="Glyoxalase/Bleomycin resistance-like N-terminal" evidence="1">
    <location>
        <begin position="4"/>
        <end position="42"/>
    </location>
</feature>
<dbReference type="Proteomes" id="UP000297654">
    <property type="component" value="Unassembled WGS sequence"/>
</dbReference>
<dbReference type="AlphaFoldDB" id="A0A1H8JIV7"/>
<name>A0A1H8JIV7_9MICO</name>
<evidence type="ECO:0000313" key="3">
    <source>
        <dbReference type="Proteomes" id="UP000297654"/>
    </source>
</evidence>
<reference evidence="2 3" key="1">
    <citation type="submission" date="2019-03" db="EMBL/GenBank/DDBJ databases">
        <title>Genomics of glacier-inhabiting Cryobacterium strains.</title>
        <authorList>
            <person name="Liu Q."/>
            <person name="Xin Y.-H."/>
        </authorList>
    </citation>
    <scope>NUCLEOTIDE SEQUENCE [LARGE SCALE GENOMIC DNA]</scope>
    <source>
        <strain evidence="2 3">Hh15</strain>
    </source>
</reference>
<dbReference type="PANTHER" id="PTHR36503:SF2">
    <property type="entry name" value="BLR2408 PROTEIN"/>
    <property type="match status" value="1"/>
</dbReference>
<organism evidence="2 3">
    <name type="scientific">Cryobacterium luteum</name>
    <dbReference type="NCBI Taxonomy" id="1424661"/>
    <lineage>
        <taxon>Bacteria</taxon>
        <taxon>Bacillati</taxon>
        <taxon>Actinomycetota</taxon>
        <taxon>Actinomycetes</taxon>
        <taxon>Micrococcales</taxon>
        <taxon>Microbacteriaceae</taxon>
        <taxon>Cryobacterium</taxon>
    </lineage>
</organism>
<evidence type="ECO:0000259" key="1">
    <source>
        <dbReference type="Pfam" id="PF22677"/>
    </source>
</evidence>
<dbReference type="RefSeq" id="WP_092111436.1">
    <property type="nucleotide sequence ID" value="NZ_FOCN01000015.1"/>
</dbReference>
<keyword evidence="3" id="KW-1185">Reference proteome</keyword>
<comment type="caution">
    <text evidence="2">The sequence shown here is derived from an EMBL/GenBank/DDBJ whole genome shotgun (WGS) entry which is preliminary data.</text>
</comment>
<dbReference type="InterPro" id="IPR029068">
    <property type="entry name" value="Glyas_Bleomycin-R_OHBP_Dase"/>
</dbReference>
<proteinExistence type="predicted"/>
<gene>
    <name evidence="2" type="ORF">E3O10_16810</name>
</gene>
<accession>A0A1H8JIV7</accession>
<sequence length="147" mass="16254">MVTSIFVNLPTIDLDRSKAFFTALGWSINPLFTDENAACIVIEENLYLMVLTRDFFATFTDKPIADPSTTVLTQTAFSRDSREEVDLIVDTALAAGATEPRAAQDYGFMYARDFQDPDGNEFSALWMDPVAAEQGPEAYLAEHPSAI</sequence>
<dbReference type="STRING" id="1424661.SAMN05216281_1154"/>
<dbReference type="EMBL" id="SOFF01000050">
    <property type="protein sequence ID" value="TFB83937.1"/>
    <property type="molecule type" value="Genomic_DNA"/>
</dbReference>
<dbReference type="SUPFAM" id="SSF54593">
    <property type="entry name" value="Glyoxalase/Bleomycin resistance protein/Dihydroxybiphenyl dioxygenase"/>
    <property type="match status" value="1"/>
</dbReference>
<dbReference type="OrthoDB" id="4265398at2"/>
<dbReference type="PANTHER" id="PTHR36503">
    <property type="entry name" value="BLR2520 PROTEIN"/>
    <property type="match status" value="1"/>
</dbReference>
<dbReference type="Gene3D" id="3.10.180.10">
    <property type="entry name" value="2,3-Dihydroxybiphenyl 1,2-Dioxygenase, domain 1"/>
    <property type="match status" value="1"/>
</dbReference>
<protein>
    <submittedName>
        <fullName evidence="2">Glyoxalase</fullName>
    </submittedName>
</protein>